<dbReference type="InterPro" id="IPR009061">
    <property type="entry name" value="DNA-bd_dom_put_sf"/>
</dbReference>
<organism evidence="6 7">
    <name type="scientific">Brachybacterium nesterenkovii</name>
    <dbReference type="NCBI Taxonomy" id="47847"/>
    <lineage>
        <taxon>Bacteria</taxon>
        <taxon>Bacillati</taxon>
        <taxon>Actinomycetota</taxon>
        <taxon>Actinomycetes</taxon>
        <taxon>Micrococcales</taxon>
        <taxon>Dermabacteraceae</taxon>
        <taxon>Brachybacterium</taxon>
    </lineage>
</organism>
<keyword evidence="2" id="KW-0238">DNA-binding</keyword>
<dbReference type="InterPro" id="IPR012925">
    <property type="entry name" value="TipAS_dom"/>
</dbReference>
<dbReference type="Gene3D" id="1.10.490.50">
    <property type="entry name" value="Antibiotic binding domain of TipA-like multidrug resistance regulators"/>
    <property type="match status" value="1"/>
</dbReference>
<reference evidence="6 7" key="1">
    <citation type="submission" date="2017-02" db="EMBL/GenBank/DDBJ databases">
        <authorList>
            <person name="Peterson S.W."/>
        </authorList>
    </citation>
    <scope>NUCLEOTIDE SEQUENCE [LARGE SCALE GENOMIC DNA]</scope>
    <source>
        <strain evidence="6 7">CIP104813</strain>
    </source>
</reference>
<proteinExistence type="predicted"/>
<dbReference type="Pfam" id="PF07739">
    <property type="entry name" value="TipAS"/>
    <property type="match status" value="1"/>
</dbReference>
<evidence type="ECO:0000256" key="3">
    <source>
        <dbReference type="ARBA" id="ARBA00023159"/>
    </source>
</evidence>
<evidence type="ECO:0000313" key="6">
    <source>
        <dbReference type="EMBL" id="SLM95575.1"/>
    </source>
</evidence>
<dbReference type="GO" id="GO:0003677">
    <property type="term" value="F:DNA binding"/>
    <property type="evidence" value="ECO:0007669"/>
    <property type="project" value="UniProtKB-KW"/>
</dbReference>
<name>A0A1X6X8U6_9MICO</name>
<dbReference type="InterPro" id="IPR000551">
    <property type="entry name" value="MerR-type_HTH_dom"/>
</dbReference>
<dbReference type="SMART" id="SM00422">
    <property type="entry name" value="HTH_MERR"/>
    <property type="match status" value="1"/>
</dbReference>
<evidence type="ECO:0000256" key="1">
    <source>
        <dbReference type="ARBA" id="ARBA00023015"/>
    </source>
</evidence>
<accession>A0A1X6X8U6</accession>
<dbReference type="PROSITE" id="PS50937">
    <property type="entry name" value="HTH_MERR_2"/>
    <property type="match status" value="1"/>
</dbReference>
<keyword evidence="4" id="KW-0804">Transcription</keyword>
<feature type="domain" description="HTH merR-type" evidence="5">
    <location>
        <begin position="22"/>
        <end position="91"/>
    </location>
</feature>
<dbReference type="InterPro" id="IPR047057">
    <property type="entry name" value="MerR_fam"/>
</dbReference>
<dbReference type="PRINTS" id="PR00040">
    <property type="entry name" value="HTHMERR"/>
</dbReference>
<dbReference type="OrthoDB" id="9809391at2"/>
<protein>
    <submittedName>
        <fullName evidence="6">Transcriptional regulator, MerR family</fullName>
    </submittedName>
</protein>
<dbReference type="CDD" id="cd01106">
    <property type="entry name" value="HTH_TipAL-Mta"/>
    <property type="match status" value="1"/>
</dbReference>
<dbReference type="PANTHER" id="PTHR30204">
    <property type="entry name" value="REDOX-CYCLING DRUG-SENSING TRANSCRIPTIONAL ACTIVATOR SOXR"/>
    <property type="match status" value="1"/>
</dbReference>
<evidence type="ECO:0000256" key="4">
    <source>
        <dbReference type="ARBA" id="ARBA00023163"/>
    </source>
</evidence>
<evidence type="ECO:0000259" key="5">
    <source>
        <dbReference type="PROSITE" id="PS50937"/>
    </source>
</evidence>
<dbReference type="RefSeq" id="WP_087105175.1">
    <property type="nucleotide sequence ID" value="NZ_FWFG01000112.1"/>
</dbReference>
<dbReference type="InterPro" id="IPR036244">
    <property type="entry name" value="TipA-like_antibiotic-bd"/>
</dbReference>
<keyword evidence="1" id="KW-0805">Transcription regulation</keyword>
<dbReference type="SUPFAM" id="SSF46955">
    <property type="entry name" value="Putative DNA-binding domain"/>
    <property type="match status" value="1"/>
</dbReference>
<dbReference type="EMBL" id="FWFG01000112">
    <property type="protein sequence ID" value="SLM95575.1"/>
    <property type="molecule type" value="Genomic_DNA"/>
</dbReference>
<dbReference type="SUPFAM" id="SSF89082">
    <property type="entry name" value="Antibiotic binding domain of TipA-like multidrug resistance regulators"/>
    <property type="match status" value="1"/>
</dbReference>
<dbReference type="GO" id="GO:0003700">
    <property type="term" value="F:DNA-binding transcription factor activity"/>
    <property type="evidence" value="ECO:0007669"/>
    <property type="project" value="InterPro"/>
</dbReference>
<keyword evidence="3" id="KW-0010">Activator</keyword>
<dbReference type="AlphaFoldDB" id="A0A1X6X8U6"/>
<dbReference type="Proteomes" id="UP000195981">
    <property type="component" value="Unassembled WGS sequence"/>
</dbReference>
<gene>
    <name evidence="6" type="ORF">FM110_13025</name>
</gene>
<evidence type="ECO:0000313" key="7">
    <source>
        <dbReference type="Proteomes" id="UP000195981"/>
    </source>
</evidence>
<dbReference type="Gene3D" id="1.10.1660.10">
    <property type="match status" value="1"/>
</dbReference>
<dbReference type="Pfam" id="PF13411">
    <property type="entry name" value="MerR_1"/>
    <property type="match status" value="1"/>
</dbReference>
<dbReference type="PANTHER" id="PTHR30204:SF90">
    <property type="entry name" value="HTH-TYPE TRANSCRIPTIONAL ACTIVATOR MTA"/>
    <property type="match status" value="1"/>
</dbReference>
<keyword evidence="7" id="KW-1185">Reference proteome</keyword>
<evidence type="ECO:0000256" key="2">
    <source>
        <dbReference type="ARBA" id="ARBA00023125"/>
    </source>
</evidence>
<sequence>MDDATRTTTTPAADAIAVSDAGLTVGEVARRVGVSVRTLHHFDDIGLVVPQARSWAGYRLYSRADIARLQRVLVYRELGFALARIRELIDDPDVDERAHLASQRELLAARIARLQQMVCAVDTMMGAHDMTKSTTPDLTPQEQAEAFGSQWDDRYAAEAEERWGATDEWEQAERVKASMSREDFDRARTEMEGIDARLAQALRDGIAPDSDEAAALVALHREQAIGRWFTMTRAKHVLIARGYTDDPRFRAHYEALEPGLAAWLRAAIEADARAHGIDPEAVSWE</sequence>